<organism evidence="4">
    <name type="scientific">Thelazia callipaeda</name>
    <name type="common">Oriental eyeworm</name>
    <name type="synonym">Parasitic nematode</name>
    <dbReference type="NCBI Taxonomy" id="103827"/>
    <lineage>
        <taxon>Eukaryota</taxon>
        <taxon>Metazoa</taxon>
        <taxon>Ecdysozoa</taxon>
        <taxon>Nematoda</taxon>
        <taxon>Chromadorea</taxon>
        <taxon>Rhabditida</taxon>
        <taxon>Spirurina</taxon>
        <taxon>Spiruromorpha</taxon>
        <taxon>Thelazioidea</taxon>
        <taxon>Thelaziidae</taxon>
        <taxon>Thelazia</taxon>
    </lineage>
</organism>
<dbReference type="WBParaSite" id="TCLT_0000751701-mRNA-1">
    <property type="protein sequence ID" value="TCLT_0000751701-mRNA-1"/>
    <property type="gene ID" value="TCLT_0000751701"/>
</dbReference>
<dbReference type="EMBL" id="UYYF01004515">
    <property type="protein sequence ID" value="VDN04971.1"/>
    <property type="molecule type" value="Genomic_DNA"/>
</dbReference>
<evidence type="ECO:0000256" key="1">
    <source>
        <dbReference type="SAM" id="MobiDB-lite"/>
    </source>
</evidence>
<accession>A0A0N5D3K4</accession>
<feature type="region of interest" description="Disordered" evidence="1">
    <location>
        <begin position="577"/>
        <end position="606"/>
    </location>
</feature>
<gene>
    <name evidence="2" type="ORF">TCLT_LOCUS7506</name>
</gene>
<reference evidence="2 3" key="2">
    <citation type="submission" date="2018-11" db="EMBL/GenBank/DDBJ databases">
        <authorList>
            <consortium name="Pathogen Informatics"/>
        </authorList>
    </citation>
    <scope>NUCLEOTIDE SEQUENCE [LARGE SCALE GENOMIC DNA]</scope>
</reference>
<dbReference type="OrthoDB" id="372624at2759"/>
<dbReference type="AlphaFoldDB" id="A0A0N5D3K4"/>
<sequence>MWVKFGISEHGRNLWIPSGWGRIYLVVFCLDAPGETMMTWLPPSPPLSDSGDDIYYDCTGEYWFEQLPMAEHRLPSIIYELYRPLPAAPRLPPAPRCMPEIVLPGPIQYQIAPGVLPPIIAMPPSPTGMCTVASGIIRDTVPSPSTSVTSIAQERGINLIPQTGASSGAAYLDTSNLLRPATPSCLPGSVDDTIDSVRKTAQKTIPFQGLQRSQVGSRHCSLLDGRNTTSDLRRPFTPPPRYREAIDYDGTEWSIAEEYEALMILTKLQRLPNHLHSTKDGHCVNWDLMSTLLSTWSEVYRYVVIKFFSSPRQCSLHYQMVVQPREEGRMVTLDPITKKTRRVPLSSSEMITNLTLIKLIFFLGFTSRFSVHMKRGRTKTDQQYFADIVQLLSSEFDKKAKALKMASLKQTPHLEMQRLDEAEIKWDLPEAQGMKLTELGVQYDSTTTLLEIINRREENRKNSVKSTTQKNLTFIGDDEETVGFGQITEEKATLKEPALSTIPGVINYQRISYDDIMQEAQKQPVAVATSLSGTSVSTAKIFSASSQSQSASSASAQSSSDSTPIIFGQRACADHSQSPKLQVTSAATPTATTSATSSATPAAHQISSRRLTVPVGSGSSAQHQIVMTGSTQMGSTGGQQPYAVVVTSHDTVSHGLQFAWHTLSVPNAILSWVVNSLVDASNMRYDRKEWLSGKRFIEQFLLSVRKERYLHKFRNDGGKSDLLYFTAFLFNYFVLKIFYFQQKVFQIATGTSAESQQQIYAAPSHSGRTLIMSQGDNSHLGEASQIQMIRPQMQTGISLRQDVRPKIAQRTPQGRLYVTTTGADRTYIMPQSQVRMIHGAQRITSKRVTNSLHTKTIGGQAQVGLLE</sequence>
<dbReference type="STRING" id="103827.A0A0N5D3K4"/>
<proteinExistence type="predicted"/>
<name>A0A0N5D3K4_THECL</name>
<reference evidence="4" key="1">
    <citation type="submission" date="2017-02" db="UniProtKB">
        <authorList>
            <consortium name="WormBaseParasite"/>
        </authorList>
    </citation>
    <scope>IDENTIFICATION</scope>
</reference>
<evidence type="ECO:0000313" key="3">
    <source>
        <dbReference type="Proteomes" id="UP000276776"/>
    </source>
</evidence>
<evidence type="ECO:0000313" key="4">
    <source>
        <dbReference type="WBParaSite" id="TCLT_0000751701-mRNA-1"/>
    </source>
</evidence>
<evidence type="ECO:0000313" key="2">
    <source>
        <dbReference type="EMBL" id="VDN04971.1"/>
    </source>
</evidence>
<feature type="compositionally biased region" description="Low complexity" evidence="1">
    <location>
        <begin position="584"/>
        <end position="603"/>
    </location>
</feature>
<dbReference type="OMA" id="RQTIYRA"/>
<dbReference type="Proteomes" id="UP000276776">
    <property type="component" value="Unassembled WGS sequence"/>
</dbReference>
<protein>
    <submittedName>
        <fullName evidence="4">Wiskott-Aldrich syndrome protein family member</fullName>
    </submittedName>
</protein>
<keyword evidence="3" id="KW-1185">Reference proteome</keyword>